<organism evidence="1 2">
    <name type="scientific">Ensete ventricosum</name>
    <name type="common">Abyssinian banana</name>
    <name type="synonym">Musa ensete</name>
    <dbReference type="NCBI Taxonomy" id="4639"/>
    <lineage>
        <taxon>Eukaryota</taxon>
        <taxon>Viridiplantae</taxon>
        <taxon>Streptophyta</taxon>
        <taxon>Embryophyta</taxon>
        <taxon>Tracheophyta</taxon>
        <taxon>Spermatophyta</taxon>
        <taxon>Magnoliopsida</taxon>
        <taxon>Liliopsida</taxon>
        <taxon>Zingiberales</taxon>
        <taxon>Musaceae</taxon>
        <taxon>Ensete</taxon>
    </lineage>
</organism>
<dbReference type="AlphaFoldDB" id="A0A426ZAE5"/>
<sequence length="161" mass="18664">MQTPSGVFSTNSLLQKMKKQSGSRLIRTDIPQEITMPSLPTQSLSASRCLIYNRKTTKVWQDPHFLLQGYAFGFRYLFYLRNGGDLVSVALHLKQEEKNQRLFSTFRERLHYLQVICFLLDSVSSQPKKVGSVLVNPEYMDGASLLVKTFKKEKWYYSLLQ</sequence>
<evidence type="ECO:0000313" key="1">
    <source>
        <dbReference type="EMBL" id="RRT60958.1"/>
    </source>
</evidence>
<proteinExistence type="predicted"/>
<gene>
    <name evidence="1" type="ORF">B296_00044578</name>
</gene>
<protein>
    <submittedName>
        <fullName evidence="1">Uncharacterized protein</fullName>
    </submittedName>
</protein>
<evidence type="ECO:0000313" key="2">
    <source>
        <dbReference type="Proteomes" id="UP000287651"/>
    </source>
</evidence>
<dbReference type="EMBL" id="AMZH03007584">
    <property type="protein sequence ID" value="RRT60958.1"/>
    <property type="molecule type" value="Genomic_DNA"/>
</dbReference>
<name>A0A426ZAE5_ENSVE</name>
<reference evidence="1 2" key="1">
    <citation type="journal article" date="2014" name="Agronomy (Basel)">
        <title>A Draft Genome Sequence for Ensete ventricosum, the Drought-Tolerant Tree Against Hunger.</title>
        <authorList>
            <person name="Harrison J."/>
            <person name="Moore K.A."/>
            <person name="Paszkiewicz K."/>
            <person name="Jones T."/>
            <person name="Grant M."/>
            <person name="Ambacheew D."/>
            <person name="Muzemil S."/>
            <person name="Studholme D.J."/>
        </authorList>
    </citation>
    <scope>NUCLEOTIDE SEQUENCE [LARGE SCALE GENOMIC DNA]</scope>
</reference>
<accession>A0A426ZAE5</accession>
<dbReference type="Proteomes" id="UP000287651">
    <property type="component" value="Unassembled WGS sequence"/>
</dbReference>
<comment type="caution">
    <text evidence="1">The sequence shown here is derived from an EMBL/GenBank/DDBJ whole genome shotgun (WGS) entry which is preliminary data.</text>
</comment>